<dbReference type="OrthoDB" id="7549823at2759"/>
<keyword evidence="3" id="KW-1185">Reference proteome</keyword>
<evidence type="ECO:0000313" key="3">
    <source>
        <dbReference type="Proteomes" id="UP000076502"/>
    </source>
</evidence>
<dbReference type="Proteomes" id="UP000076502">
    <property type="component" value="Unassembled WGS sequence"/>
</dbReference>
<evidence type="ECO:0000256" key="1">
    <source>
        <dbReference type="SAM" id="Coils"/>
    </source>
</evidence>
<sequence>MENIENMIKLLHMREIVCEKQFAEKEKKQIEEYNNLMKTLQTIKDERNECKQTVSKDLQRITTYKHSIYNLCINNSENPPALPISHEHHRQTISFLSETIDFINGIQNIYRDYDNTINKNINSIDVINKIISCNNSVGNEIFRTKSLMSAIKTLQCNISMMQEY</sequence>
<keyword evidence="1" id="KW-0175">Coiled coil</keyword>
<protein>
    <submittedName>
        <fullName evidence="2">Uncharacterized protein</fullName>
    </submittedName>
</protein>
<feature type="coiled-coil region" evidence="1">
    <location>
        <begin position="23"/>
        <end position="53"/>
    </location>
</feature>
<dbReference type="AlphaFoldDB" id="A0A154NYX4"/>
<dbReference type="EMBL" id="KQ434777">
    <property type="protein sequence ID" value="KZC04218.1"/>
    <property type="molecule type" value="Genomic_DNA"/>
</dbReference>
<reference evidence="2 3" key="1">
    <citation type="submission" date="2015-07" db="EMBL/GenBank/DDBJ databases">
        <title>The genome of Dufourea novaeangliae.</title>
        <authorList>
            <person name="Pan H."/>
            <person name="Kapheim K."/>
        </authorList>
    </citation>
    <scope>NUCLEOTIDE SEQUENCE [LARGE SCALE GENOMIC DNA]</scope>
    <source>
        <strain evidence="2">0120121106</strain>
        <tissue evidence="2">Whole body</tissue>
    </source>
</reference>
<name>A0A154NYX4_DUFNO</name>
<gene>
    <name evidence="2" type="ORF">WN55_02107</name>
</gene>
<accession>A0A154NYX4</accession>
<proteinExistence type="predicted"/>
<organism evidence="2 3">
    <name type="scientific">Dufourea novaeangliae</name>
    <name type="common">Sweat bee</name>
    <dbReference type="NCBI Taxonomy" id="178035"/>
    <lineage>
        <taxon>Eukaryota</taxon>
        <taxon>Metazoa</taxon>
        <taxon>Ecdysozoa</taxon>
        <taxon>Arthropoda</taxon>
        <taxon>Hexapoda</taxon>
        <taxon>Insecta</taxon>
        <taxon>Pterygota</taxon>
        <taxon>Neoptera</taxon>
        <taxon>Endopterygota</taxon>
        <taxon>Hymenoptera</taxon>
        <taxon>Apocrita</taxon>
        <taxon>Aculeata</taxon>
        <taxon>Apoidea</taxon>
        <taxon>Anthophila</taxon>
        <taxon>Halictidae</taxon>
        <taxon>Rophitinae</taxon>
        <taxon>Dufourea</taxon>
    </lineage>
</organism>
<dbReference type="OMA" id="KHTIEKA"/>
<evidence type="ECO:0000313" key="2">
    <source>
        <dbReference type="EMBL" id="KZC04218.1"/>
    </source>
</evidence>